<evidence type="ECO:0008006" key="4">
    <source>
        <dbReference type="Google" id="ProtNLM"/>
    </source>
</evidence>
<proteinExistence type="predicted"/>
<feature type="signal peptide" evidence="1">
    <location>
        <begin position="1"/>
        <end position="18"/>
    </location>
</feature>
<evidence type="ECO:0000313" key="3">
    <source>
        <dbReference type="Proteomes" id="UP000709959"/>
    </source>
</evidence>
<sequence length="206" mass="22100">MRRLILPLCLIAGTSLMAQSVRMNGGLQVGLGLPTGDFADKETSNGEFLGANDGLGLHFGGHLDFNFTTHHQMRLIVNINGFASKKQDIYSGGFYDGTRQNAFGISQFGADYVYNAGSPSRGGYFLAGLNLNQVKAKAEFSYYGDSEVTQSGRVGLRVGGGYNFNRVFSLEGHLNSVAVDKSGADGLGYDSLTWVSVSAVFRFGRP</sequence>
<dbReference type="EMBL" id="JADKCH010000010">
    <property type="protein sequence ID" value="MBK8572988.1"/>
    <property type="molecule type" value="Genomic_DNA"/>
</dbReference>
<feature type="chain" id="PRO_5037189963" description="Outer membrane protein beta-barrel domain-containing protein" evidence="1">
    <location>
        <begin position="19"/>
        <end position="206"/>
    </location>
</feature>
<organism evidence="2 3">
    <name type="scientific">Candidatus Geothrix odensensis</name>
    <dbReference type="NCBI Taxonomy" id="2954440"/>
    <lineage>
        <taxon>Bacteria</taxon>
        <taxon>Pseudomonadati</taxon>
        <taxon>Acidobacteriota</taxon>
        <taxon>Holophagae</taxon>
        <taxon>Holophagales</taxon>
        <taxon>Holophagaceae</taxon>
        <taxon>Geothrix</taxon>
    </lineage>
</organism>
<evidence type="ECO:0000313" key="2">
    <source>
        <dbReference type="EMBL" id="MBK8572988.1"/>
    </source>
</evidence>
<reference evidence="2 3" key="1">
    <citation type="submission" date="2020-10" db="EMBL/GenBank/DDBJ databases">
        <title>Connecting structure to function with the recovery of over 1000 high-quality activated sludge metagenome-assembled genomes encoding full-length rRNA genes using long-read sequencing.</title>
        <authorList>
            <person name="Singleton C.M."/>
            <person name="Petriglieri F."/>
            <person name="Kristensen J.M."/>
            <person name="Kirkegaard R.H."/>
            <person name="Michaelsen T.Y."/>
            <person name="Andersen M.H."/>
            <person name="Karst S.M."/>
            <person name="Dueholm M.S."/>
            <person name="Nielsen P.H."/>
            <person name="Albertsen M."/>
        </authorList>
    </citation>
    <scope>NUCLEOTIDE SEQUENCE [LARGE SCALE GENOMIC DNA]</scope>
    <source>
        <strain evidence="2">OdNE_18-Q3-R46-58_MAXAC.008</strain>
    </source>
</reference>
<dbReference type="InterPro" id="IPR011250">
    <property type="entry name" value="OMP/PagP_B-barrel"/>
</dbReference>
<protein>
    <recommendedName>
        <fullName evidence="4">Outer membrane protein beta-barrel domain-containing protein</fullName>
    </recommendedName>
</protein>
<dbReference type="SUPFAM" id="SSF56925">
    <property type="entry name" value="OMPA-like"/>
    <property type="match status" value="1"/>
</dbReference>
<dbReference type="Proteomes" id="UP000709959">
    <property type="component" value="Unassembled WGS sequence"/>
</dbReference>
<accession>A0A936K5V8</accession>
<name>A0A936K5V8_9BACT</name>
<gene>
    <name evidence="2" type="ORF">IPN91_10150</name>
</gene>
<comment type="caution">
    <text evidence="2">The sequence shown here is derived from an EMBL/GenBank/DDBJ whole genome shotgun (WGS) entry which is preliminary data.</text>
</comment>
<evidence type="ECO:0000256" key="1">
    <source>
        <dbReference type="SAM" id="SignalP"/>
    </source>
</evidence>
<keyword evidence="1" id="KW-0732">Signal</keyword>
<dbReference type="AlphaFoldDB" id="A0A936K5V8"/>